<dbReference type="AlphaFoldDB" id="A0A816ZUZ4"/>
<dbReference type="Proteomes" id="UP000663824">
    <property type="component" value="Unassembled WGS sequence"/>
</dbReference>
<protein>
    <submittedName>
        <fullName evidence="2">Uncharacterized protein</fullName>
    </submittedName>
</protein>
<name>A0A816ZUZ4_9BILA</name>
<comment type="caution">
    <text evidence="2">The sequence shown here is derived from an EMBL/GenBank/DDBJ whole genome shotgun (WGS) entry which is preliminary data.</text>
</comment>
<organism evidence="2 3">
    <name type="scientific">Rotaria magnacalcarata</name>
    <dbReference type="NCBI Taxonomy" id="392030"/>
    <lineage>
        <taxon>Eukaryota</taxon>
        <taxon>Metazoa</taxon>
        <taxon>Spiralia</taxon>
        <taxon>Gnathifera</taxon>
        <taxon>Rotifera</taxon>
        <taxon>Eurotatoria</taxon>
        <taxon>Bdelloidea</taxon>
        <taxon>Philodinida</taxon>
        <taxon>Philodinidae</taxon>
        <taxon>Rotaria</taxon>
    </lineage>
</organism>
<evidence type="ECO:0000256" key="1">
    <source>
        <dbReference type="SAM" id="Phobius"/>
    </source>
</evidence>
<reference evidence="2" key="1">
    <citation type="submission" date="2021-02" db="EMBL/GenBank/DDBJ databases">
        <authorList>
            <person name="Nowell W R."/>
        </authorList>
    </citation>
    <scope>NUCLEOTIDE SEQUENCE</scope>
</reference>
<feature type="transmembrane region" description="Helical" evidence="1">
    <location>
        <begin position="89"/>
        <end position="109"/>
    </location>
</feature>
<dbReference type="EMBL" id="CAJNRE010020453">
    <property type="protein sequence ID" value="CAF2233742.1"/>
    <property type="molecule type" value="Genomic_DNA"/>
</dbReference>
<keyword evidence="1" id="KW-0812">Transmembrane</keyword>
<accession>A0A816ZUZ4</accession>
<evidence type="ECO:0000313" key="3">
    <source>
        <dbReference type="Proteomes" id="UP000663824"/>
    </source>
</evidence>
<keyword evidence="1" id="KW-1133">Transmembrane helix</keyword>
<sequence length="168" mass="18542">MLLSTRDAQRAGRSPHFILAAATTQMLNSMGIDKPTLQPDPSSSSHVVSQLSKLHFQLPQLSPADEQAIADVQQSTSPVKRKIHWEMTYYLYIHMCVFIINGLLGGLIVCLIENYSSASSCVYGCGLIKLDFAKLFRASQIIFMVFTLISRNTISTLPALSSHPIPQC</sequence>
<gene>
    <name evidence="2" type="ORF">MBJ925_LOCUS37026</name>
</gene>
<evidence type="ECO:0000313" key="2">
    <source>
        <dbReference type="EMBL" id="CAF2233742.1"/>
    </source>
</evidence>
<keyword evidence="1" id="KW-0472">Membrane</keyword>
<proteinExistence type="predicted"/>